<gene>
    <name evidence="1" type="ORF">HBH26_15345</name>
</gene>
<keyword evidence="2" id="KW-1185">Reference proteome</keyword>
<dbReference type="Proteomes" id="UP000732399">
    <property type="component" value="Unassembled WGS sequence"/>
</dbReference>
<comment type="caution">
    <text evidence="1">The sequence shown here is derived from an EMBL/GenBank/DDBJ whole genome shotgun (WGS) entry which is preliminary data.</text>
</comment>
<protein>
    <submittedName>
        <fullName evidence="1">Uncharacterized protein</fullName>
    </submittedName>
</protein>
<sequence>MEDSDYPSEPTLLYAQLDHNMIGESIFKELGNQLLYRWPANERLTYALLELWEAQDERDRWSELEYVLHDGPFEVAYFYPDEIDFQEDVIERRERALRRHFGEKPIVYPPLLLEDETQNSEV</sequence>
<name>A0ABX1CT33_9SPHN</name>
<organism evidence="1 2">
    <name type="scientific">Sphingomonas corticis</name>
    <dbReference type="NCBI Taxonomy" id="2722791"/>
    <lineage>
        <taxon>Bacteria</taxon>
        <taxon>Pseudomonadati</taxon>
        <taxon>Pseudomonadota</taxon>
        <taxon>Alphaproteobacteria</taxon>
        <taxon>Sphingomonadales</taxon>
        <taxon>Sphingomonadaceae</taxon>
        <taxon>Sphingomonas</taxon>
    </lineage>
</organism>
<reference evidence="1 2" key="1">
    <citation type="submission" date="2020-03" db="EMBL/GenBank/DDBJ databases">
        <authorList>
            <person name="Wang L."/>
            <person name="He N."/>
            <person name="Li Y."/>
            <person name="Fang Y."/>
            <person name="Zhang F."/>
        </authorList>
    </citation>
    <scope>NUCLEOTIDE SEQUENCE [LARGE SCALE GENOMIC DNA]</scope>
    <source>
        <strain evidence="1 2">36D10-4-7</strain>
    </source>
</reference>
<accession>A0ABX1CT33</accession>
<evidence type="ECO:0000313" key="1">
    <source>
        <dbReference type="EMBL" id="NJR79961.1"/>
    </source>
</evidence>
<dbReference type="EMBL" id="JAAVJH010000011">
    <property type="protein sequence ID" value="NJR79961.1"/>
    <property type="molecule type" value="Genomic_DNA"/>
</dbReference>
<evidence type="ECO:0000313" key="2">
    <source>
        <dbReference type="Proteomes" id="UP000732399"/>
    </source>
</evidence>
<proteinExistence type="predicted"/>